<organism evidence="2 3">
    <name type="scientific">Halobellus rarus</name>
    <dbReference type="NCBI Taxonomy" id="1126237"/>
    <lineage>
        <taxon>Archaea</taxon>
        <taxon>Methanobacteriati</taxon>
        <taxon>Methanobacteriota</taxon>
        <taxon>Stenosarchaea group</taxon>
        <taxon>Halobacteria</taxon>
        <taxon>Halobacteriales</taxon>
        <taxon>Haloferacaceae</taxon>
        <taxon>Halobellus</taxon>
    </lineage>
</organism>
<dbReference type="Proteomes" id="UP001597085">
    <property type="component" value="Unassembled WGS sequence"/>
</dbReference>
<evidence type="ECO:0000313" key="2">
    <source>
        <dbReference type="EMBL" id="MFD1598874.1"/>
    </source>
</evidence>
<dbReference type="RefSeq" id="WP_256420405.1">
    <property type="nucleotide sequence ID" value="NZ_JANHDI010000002.1"/>
</dbReference>
<evidence type="ECO:0000313" key="3">
    <source>
        <dbReference type="Proteomes" id="UP001597085"/>
    </source>
</evidence>
<gene>
    <name evidence="2" type="ORF">ACFSBX_07870</name>
</gene>
<keyword evidence="3" id="KW-1185">Reference proteome</keyword>
<name>A0ABD6CL25_9EURY</name>
<feature type="region of interest" description="Disordered" evidence="1">
    <location>
        <begin position="1"/>
        <end position="23"/>
    </location>
</feature>
<comment type="caution">
    <text evidence="2">The sequence shown here is derived from an EMBL/GenBank/DDBJ whole genome shotgun (WGS) entry which is preliminary data.</text>
</comment>
<proteinExistence type="predicted"/>
<accession>A0ABD6CL25</accession>
<dbReference type="AlphaFoldDB" id="A0ABD6CL25"/>
<protein>
    <submittedName>
        <fullName evidence="2">Uncharacterized protein</fullName>
    </submittedName>
</protein>
<dbReference type="EMBL" id="JBHUDK010000006">
    <property type="protein sequence ID" value="MFD1598874.1"/>
    <property type="molecule type" value="Genomic_DNA"/>
</dbReference>
<evidence type="ECO:0000256" key="1">
    <source>
        <dbReference type="SAM" id="MobiDB-lite"/>
    </source>
</evidence>
<reference evidence="2 3" key="1">
    <citation type="journal article" date="2019" name="Int. J. Syst. Evol. Microbiol.">
        <title>The Global Catalogue of Microorganisms (GCM) 10K type strain sequencing project: providing services to taxonomists for standard genome sequencing and annotation.</title>
        <authorList>
            <consortium name="The Broad Institute Genomics Platform"/>
            <consortium name="The Broad Institute Genome Sequencing Center for Infectious Disease"/>
            <person name="Wu L."/>
            <person name="Ma J."/>
        </authorList>
    </citation>
    <scope>NUCLEOTIDE SEQUENCE [LARGE SCALE GENOMIC DNA]</scope>
    <source>
        <strain evidence="2 3">CGMCC 1.12121</strain>
    </source>
</reference>
<sequence length="49" mass="5910">MTSERDRELTGTARRDFEQLDEHTRDRIVTNLEEIITDERRDPYRSDDG</sequence>